<reference evidence="2 3" key="1">
    <citation type="journal article" date="2018" name="Evol. Lett.">
        <title>Horizontal gene cluster transfer increased hallucinogenic mushroom diversity.</title>
        <authorList>
            <person name="Reynolds H.T."/>
            <person name="Vijayakumar V."/>
            <person name="Gluck-Thaler E."/>
            <person name="Korotkin H.B."/>
            <person name="Matheny P.B."/>
            <person name="Slot J.C."/>
        </authorList>
    </citation>
    <scope>NUCLEOTIDE SEQUENCE [LARGE SCALE GENOMIC DNA]</scope>
    <source>
        <strain evidence="2 3">2629</strain>
    </source>
</reference>
<dbReference type="InParanoid" id="A0A409WFE2"/>
<dbReference type="AlphaFoldDB" id="A0A409WFE2"/>
<proteinExistence type="predicted"/>
<feature type="region of interest" description="Disordered" evidence="1">
    <location>
        <begin position="1"/>
        <end position="94"/>
    </location>
</feature>
<dbReference type="EMBL" id="NHTK01005500">
    <property type="protein sequence ID" value="PPQ77239.1"/>
    <property type="molecule type" value="Genomic_DNA"/>
</dbReference>
<feature type="compositionally biased region" description="Pro residues" evidence="1">
    <location>
        <begin position="78"/>
        <end position="87"/>
    </location>
</feature>
<keyword evidence="3" id="KW-1185">Reference proteome</keyword>
<evidence type="ECO:0000256" key="1">
    <source>
        <dbReference type="SAM" id="MobiDB-lite"/>
    </source>
</evidence>
<protein>
    <submittedName>
        <fullName evidence="2">Uncharacterized protein</fullName>
    </submittedName>
</protein>
<sequence length="318" mass="35028">MPSFPTSPLYPDALVNPTNESQHSIPTFEGTNTVHGRNYRKKNRRSAKRAAKLAAHRQNREDALQSSNELVVYSAGTPPIPPPPPSSPQDGTVDVPPIPNSNVPPTLSTEPMTIDEMRVTLYSLASPLHVAVKQSDLIEVLLGDHQIGYAIDDGLTHSLWLALRRFHGVVALAATAYANQQVIETPFNNSLPVVPTVIPDDLFMRLGMPRPIILSKVEPSRTNPLRIAFTSATLAIASWESYRRLALDTMTWLASAYTRSFNDHVSLRSVSQLLRIEGNETAQDNNQAVVLHPTASRYARQHAEYDPYGGSIVLDATR</sequence>
<gene>
    <name evidence="2" type="ORF">CVT24_009891</name>
</gene>
<accession>A0A409WFE2</accession>
<feature type="compositionally biased region" description="Polar residues" evidence="1">
    <location>
        <begin position="16"/>
        <end position="35"/>
    </location>
</feature>
<evidence type="ECO:0000313" key="3">
    <source>
        <dbReference type="Proteomes" id="UP000284842"/>
    </source>
</evidence>
<name>A0A409WFE2_9AGAR</name>
<evidence type="ECO:0000313" key="2">
    <source>
        <dbReference type="EMBL" id="PPQ77239.1"/>
    </source>
</evidence>
<organism evidence="2 3">
    <name type="scientific">Panaeolus cyanescens</name>
    <dbReference type="NCBI Taxonomy" id="181874"/>
    <lineage>
        <taxon>Eukaryota</taxon>
        <taxon>Fungi</taxon>
        <taxon>Dikarya</taxon>
        <taxon>Basidiomycota</taxon>
        <taxon>Agaricomycotina</taxon>
        <taxon>Agaricomycetes</taxon>
        <taxon>Agaricomycetidae</taxon>
        <taxon>Agaricales</taxon>
        <taxon>Agaricineae</taxon>
        <taxon>Galeropsidaceae</taxon>
        <taxon>Panaeolus</taxon>
    </lineage>
</organism>
<feature type="compositionally biased region" description="Basic residues" evidence="1">
    <location>
        <begin position="37"/>
        <end position="57"/>
    </location>
</feature>
<comment type="caution">
    <text evidence="2">The sequence shown here is derived from an EMBL/GenBank/DDBJ whole genome shotgun (WGS) entry which is preliminary data.</text>
</comment>
<dbReference type="Proteomes" id="UP000284842">
    <property type="component" value="Unassembled WGS sequence"/>
</dbReference>